<gene>
    <name evidence="1" type="ORF">LMG8286_00855</name>
</gene>
<evidence type="ECO:0008006" key="3">
    <source>
        <dbReference type="Google" id="ProtNLM"/>
    </source>
</evidence>
<evidence type="ECO:0000313" key="1">
    <source>
        <dbReference type="EMBL" id="CAD7287224.1"/>
    </source>
</evidence>
<comment type="caution">
    <text evidence="1">The sequence shown here is derived from an EMBL/GenBank/DDBJ whole genome shotgun (WGS) entry which is preliminary data.</text>
</comment>
<dbReference type="Proteomes" id="UP000789359">
    <property type="component" value="Unassembled WGS sequence"/>
</dbReference>
<reference evidence="1 2" key="1">
    <citation type="submission" date="2020-11" db="EMBL/GenBank/DDBJ databases">
        <authorList>
            <person name="Peeters C."/>
        </authorList>
    </citation>
    <scope>NUCLEOTIDE SEQUENCE [LARGE SCALE GENOMIC DNA]</scope>
    <source>
        <strain evidence="1 2">LMG 8286</strain>
    </source>
</reference>
<proteinExistence type="predicted"/>
<evidence type="ECO:0000313" key="2">
    <source>
        <dbReference type="Proteomes" id="UP000789359"/>
    </source>
</evidence>
<dbReference type="PROSITE" id="PS51257">
    <property type="entry name" value="PROKAR_LIPOPROTEIN"/>
    <property type="match status" value="1"/>
</dbReference>
<dbReference type="Gene3D" id="1.25.40.10">
    <property type="entry name" value="Tetratricopeptide repeat domain"/>
    <property type="match status" value="1"/>
</dbReference>
<organism evidence="1 2">
    <name type="scientific">Campylobacter suis</name>
    <dbReference type="NCBI Taxonomy" id="2790657"/>
    <lineage>
        <taxon>Bacteria</taxon>
        <taxon>Pseudomonadati</taxon>
        <taxon>Campylobacterota</taxon>
        <taxon>Epsilonproteobacteria</taxon>
        <taxon>Campylobacterales</taxon>
        <taxon>Campylobacteraceae</taxon>
        <taxon>Campylobacter</taxon>
    </lineage>
</organism>
<dbReference type="EMBL" id="CAJHOE010000001">
    <property type="protein sequence ID" value="CAD7287224.1"/>
    <property type="molecule type" value="Genomic_DNA"/>
</dbReference>
<dbReference type="RefSeq" id="WP_230056609.1">
    <property type="nucleotide sequence ID" value="NZ_CAJHOE010000001.1"/>
</dbReference>
<dbReference type="SUPFAM" id="SSF81901">
    <property type="entry name" value="HCP-like"/>
    <property type="match status" value="1"/>
</dbReference>
<accession>A0ABM8Q329</accession>
<name>A0ABM8Q329_9BACT</name>
<dbReference type="InterPro" id="IPR011990">
    <property type="entry name" value="TPR-like_helical_dom_sf"/>
</dbReference>
<sequence length="145" mass="16595">MKNFIIFIFLLVFSGCFMVQKTQDELVQEDILEQTDPKIAELKEAFKLHEDKKYASALNIFKHKADSGNDEAMYMMGVYNIKGYAGSRDYAAALHYFKLAGFNANAKALRMAGYMYENGMGTKKITKKRLDITNCQHKLARCLQI</sequence>
<protein>
    <recommendedName>
        <fullName evidence="3">Beta-lactamase</fullName>
    </recommendedName>
</protein>
<keyword evidence="2" id="KW-1185">Reference proteome</keyword>